<dbReference type="FunFam" id="3.40.50.300:FF:000415">
    <property type="entry name" value="ADP-ribosylation factor-like GTPase 13B"/>
    <property type="match status" value="1"/>
</dbReference>
<feature type="compositionally biased region" description="Basic and acidic residues" evidence="5">
    <location>
        <begin position="429"/>
        <end position="441"/>
    </location>
</feature>
<keyword evidence="2 3" id="KW-0342">GTP-binding</keyword>
<feature type="binding site" evidence="4">
    <location>
        <position position="252"/>
    </location>
    <ligand>
        <name>Mg(2+)</name>
        <dbReference type="ChEBI" id="CHEBI:18420"/>
    </ligand>
</feature>
<dbReference type="SMART" id="SM00178">
    <property type="entry name" value="SAR"/>
    <property type="match status" value="1"/>
</dbReference>
<feature type="binding site" evidence="4">
    <location>
        <position position="267"/>
    </location>
    <ligand>
        <name>Mg(2+)</name>
        <dbReference type="ChEBI" id="CHEBI:18420"/>
    </ligand>
</feature>
<feature type="compositionally biased region" description="Basic and acidic residues" evidence="5">
    <location>
        <begin position="457"/>
        <end position="469"/>
    </location>
</feature>
<feature type="compositionally biased region" description="Basic and acidic residues" evidence="5">
    <location>
        <begin position="500"/>
        <end position="523"/>
    </location>
</feature>
<gene>
    <name evidence="6" type="primary">ARL13B</name>
    <name evidence="6" type="ORF">N1851_010673</name>
</gene>
<feature type="binding site" evidence="3">
    <location>
        <begin position="245"/>
        <end position="252"/>
    </location>
    <ligand>
        <name>GTP</name>
        <dbReference type="ChEBI" id="CHEBI:37565"/>
    </ligand>
</feature>
<keyword evidence="4" id="KW-0479">Metal-binding</keyword>
<comment type="caution">
    <text evidence="6">The sequence shown here is derived from an EMBL/GenBank/DDBJ whole genome shotgun (WGS) entry which is preliminary data.</text>
</comment>
<feature type="compositionally biased region" description="Basic residues" evidence="5">
    <location>
        <begin position="489"/>
        <end position="499"/>
    </location>
</feature>
<feature type="compositionally biased region" description="Basic residues" evidence="5">
    <location>
        <begin position="583"/>
        <end position="596"/>
    </location>
</feature>
<evidence type="ECO:0000313" key="7">
    <source>
        <dbReference type="Proteomes" id="UP001174136"/>
    </source>
</evidence>
<feature type="compositionally biased region" description="Basic residues" evidence="5">
    <location>
        <begin position="546"/>
        <end position="555"/>
    </location>
</feature>
<keyword evidence="4" id="KW-0460">Magnesium</keyword>
<reference evidence="6" key="1">
    <citation type="journal article" date="2023" name="Front. Mar. Sci.">
        <title>A new Merluccius polli reference genome to investigate the effects of global change in West African waters.</title>
        <authorList>
            <person name="Mateo J.L."/>
            <person name="Blanco-Fernandez C."/>
            <person name="Garcia-Vazquez E."/>
            <person name="Machado-Schiaffino G."/>
        </authorList>
    </citation>
    <scope>NUCLEOTIDE SEQUENCE</scope>
    <source>
        <strain evidence="6">C29</strain>
        <tissue evidence="6">Fin</tissue>
    </source>
</reference>
<keyword evidence="1 3" id="KW-0547">Nucleotide-binding</keyword>
<dbReference type="GO" id="GO:0097730">
    <property type="term" value="C:non-motile cilium"/>
    <property type="evidence" value="ECO:0007669"/>
    <property type="project" value="TreeGrafter"/>
</dbReference>
<dbReference type="GO" id="GO:1905515">
    <property type="term" value="P:non-motile cilium assembly"/>
    <property type="evidence" value="ECO:0007669"/>
    <property type="project" value="TreeGrafter"/>
</dbReference>
<dbReference type="GO" id="GO:0060170">
    <property type="term" value="C:ciliary membrane"/>
    <property type="evidence" value="ECO:0007669"/>
    <property type="project" value="TreeGrafter"/>
</dbReference>
<dbReference type="InterPro" id="IPR027417">
    <property type="entry name" value="P-loop_NTPase"/>
</dbReference>
<evidence type="ECO:0000256" key="1">
    <source>
        <dbReference type="ARBA" id="ARBA00022741"/>
    </source>
</evidence>
<dbReference type="InterPro" id="IPR051995">
    <property type="entry name" value="Ciliary_GTPase"/>
</dbReference>
<dbReference type="GO" id="GO:0046872">
    <property type="term" value="F:metal ion binding"/>
    <property type="evidence" value="ECO:0007669"/>
    <property type="project" value="UniProtKB-KW"/>
</dbReference>
<dbReference type="GO" id="GO:0097500">
    <property type="term" value="P:receptor localization to non-motile cilium"/>
    <property type="evidence" value="ECO:0007669"/>
    <property type="project" value="TreeGrafter"/>
</dbReference>
<evidence type="ECO:0000256" key="4">
    <source>
        <dbReference type="PIRSR" id="PIRSR606689-2"/>
    </source>
</evidence>
<dbReference type="PRINTS" id="PR00328">
    <property type="entry name" value="SAR1GTPBP"/>
</dbReference>
<dbReference type="GO" id="GO:0005525">
    <property type="term" value="F:GTP binding"/>
    <property type="evidence" value="ECO:0007669"/>
    <property type="project" value="UniProtKB-KW"/>
</dbReference>
<protein>
    <submittedName>
        <fullName evidence="6">ADP-ribosylation factor-like protein 13B</fullName>
    </submittedName>
</protein>
<sequence>MTTDYKRTTERNPERYLGADWADRAKYLLTWDMRRCRKSTRGRSRPRSRWKKVSASWMRTAGTTAKATVNPIQMGSSEWWYLLHSTAALTNSAQYSSVASTTLNGGRTRLWFTTSRTPWPWEADAEAASSSGVSLSMGSWSSMVPEDHSHIFCVLSTGAVAHSSLIADDKRRLRKPIRRGASLRETLNHCSSILWLTSIIQAPEKMVATVLTWLSSLKHVQPDEQLLQLAVQDAGTNQVTVLVVGLDKAGKTSSIRGMLRGLDAGPTYGCVRSELRVENFLVSLLDVGGAPESRGAWRELYGDVHGIIFVVDSSDRQRIKEVKEVLSDMLKQSRVAGKPILVLANKQDKMNALLGSELIEILSLEKLVNQSRSLCHIEPCSASMDLRRWADRKTLRGLRWLLRAVCLDYPELCARLAQDSRKPQAALPGERDKSRRAEKGRQKTKKERLRSSNSDLHQVHRPLEKEKMHNGGGKMQPIRNMLQKENTLKKKLKRSKKKQVKIEEDTEKELGEETRQKDEHDGIEGEQEPSGQKEKASSALIPPKKEKGKLRRKKKVTEDQPLQDVPQSPGDNEEQVTKAIGEKRKKKKRVVNVKRKNKINTEEVPVSSQSSVHPPADLSATLDLYRKAILTLKERQDQGQ</sequence>
<dbReference type="PROSITE" id="PS51417">
    <property type="entry name" value="ARF"/>
    <property type="match status" value="1"/>
</dbReference>
<dbReference type="AlphaFoldDB" id="A0AA47MYJ9"/>
<dbReference type="Gene3D" id="3.40.50.300">
    <property type="entry name" value="P-loop containing nucleotide triphosphate hydrolases"/>
    <property type="match status" value="1"/>
</dbReference>
<feature type="region of interest" description="Disordered" evidence="5">
    <location>
        <begin position="420"/>
        <end position="596"/>
    </location>
</feature>
<dbReference type="EMBL" id="JAOPHQ010001992">
    <property type="protein sequence ID" value="KAK0148919.1"/>
    <property type="molecule type" value="Genomic_DNA"/>
</dbReference>
<feature type="binding site" evidence="3">
    <location>
        <position position="289"/>
    </location>
    <ligand>
        <name>GTP</name>
        <dbReference type="ChEBI" id="CHEBI:37565"/>
    </ligand>
</feature>
<proteinExistence type="predicted"/>
<dbReference type="Pfam" id="PF00025">
    <property type="entry name" value="Arf"/>
    <property type="match status" value="1"/>
</dbReference>
<dbReference type="InterPro" id="IPR006689">
    <property type="entry name" value="Small_GTPase_ARF/SAR"/>
</dbReference>
<dbReference type="SUPFAM" id="SSF52540">
    <property type="entry name" value="P-loop containing nucleoside triphosphate hydrolases"/>
    <property type="match status" value="1"/>
</dbReference>
<dbReference type="PANTHER" id="PTHR46090">
    <property type="entry name" value="ADP-RIBOSYLATION FACTOR-LIKE PROTEIN 13B"/>
    <property type="match status" value="1"/>
</dbReference>
<dbReference type="SMART" id="SM00177">
    <property type="entry name" value="ARF"/>
    <property type="match status" value="1"/>
</dbReference>
<dbReference type="Proteomes" id="UP001174136">
    <property type="component" value="Unassembled WGS sequence"/>
</dbReference>
<evidence type="ECO:0000256" key="5">
    <source>
        <dbReference type="SAM" id="MobiDB-lite"/>
    </source>
</evidence>
<organism evidence="6 7">
    <name type="scientific">Merluccius polli</name>
    <name type="common">Benguela hake</name>
    <name type="synonym">Merluccius cadenati</name>
    <dbReference type="NCBI Taxonomy" id="89951"/>
    <lineage>
        <taxon>Eukaryota</taxon>
        <taxon>Metazoa</taxon>
        <taxon>Chordata</taxon>
        <taxon>Craniata</taxon>
        <taxon>Vertebrata</taxon>
        <taxon>Euteleostomi</taxon>
        <taxon>Actinopterygii</taxon>
        <taxon>Neopterygii</taxon>
        <taxon>Teleostei</taxon>
        <taxon>Neoteleostei</taxon>
        <taxon>Acanthomorphata</taxon>
        <taxon>Zeiogadaria</taxon>
        <taxon>Gadariae</taxon>
        <taxon>Gadiformes</taxon>
        <taxon>Gadoidei</taxon>
        <taxon>Merlucciidae</taxon>
        <taxon>Merluccius</taxon>
    </lineage>
</organism>
<keyword evidence="7" id="KW-1185">Reference proteome</keyword>
<dbReference type="CDD" id="cd04161">
    <property type="entry name" value="Arl2l1_Arl13_like"/>
    <property type="match status" value="1"/>
</dbReference>
<evidence type="ECO:0000256" key="2">
    <source>
        <dbReference type="ARBA" id="ARBA00023134"/>
    </source>
</evidence>
<evidence type="ECO:0000313" key="6">
    <source>
        <dbReference type="EMBL" id="KAK0148919.1"/>
    </source>
</evidence>
<dbReference type="GO" id="GO:0003924">
    <property type="term" value="F:GTPase activity"/>
    <property type="evidence" value="ECO:0007669"/>
    <property type="project" value="InterPro"/>
</dbReference>
<feature type="binding site" evidence="3">
    <location>
        <begin position="345"/>
        <end position="348"/>
    </location>
    <ligand>
        <name>GTP</name>
        <dbReference type="ChEBI" id="CHEBI:37565"/>
    </ligand>
</feature>
<name>A0AA47MYJ9_MERPO</name>
<dbReference type="PANTHER" id="PTHR46090:SF4">
    <property type="entry name" value="ADP RIBOSYLATION FACTOR LIKE GTPASE 13A"/>
    <property type="match status" value="1"/>
</dbReference>
<evidence type="ECO:0000256" key="3">
    <source>
        <dbReference type="PIRSR" id="PIRSR606689-1"/>
    </source>
</evidence>
<accession>A0AA47MYJ9</accession>